<reference evidence="13" key="1">
    <citation type="journal article" date="2023" name="Genome Biol. Evol.">
        <title>First Whole Genome Sequence and Flow Cytometry Genome Size Data for the Lichen-Forming Fungus Ramalina farinacea (Ascomycota).</title>
        <authorList>
            <person name="Llewellyn T."/>
            <person name="Mian S."/>
            <person name="Hill R."/>
            <person name="Leitch I.J."/>
            <person name="Gaya E."/>
        </authorList>
    </citation>
    <scope>NUCLEOTIDE SEQUENCE</scope>
    <source>
        <strain evidence="13">LIQ254RAFAR</strain>
    </source>
</reference>
<dbReference type="FunFam" id="3.30.160.60:FF:002343">
    <property type="entry name" value="Zinc finger protein 33A"/>
    <property type="match status" value="1"/>
</dbReference>
<keyword evidence="8" id="KW-0804">Transcription</keyword>
<feature type="compositionally biased region" description="Basic and acidic residues" evidence="11">
    <location>
        <begin position="340"/>
        <end position="356"/>
    </location>
</feature>
<feature type="domain" description="C2H2-type" evidence="12">
    <location>
        <begin position="203"/>
        <end position="229"/>
    </location>
</feature>
<feature type="domain" description="C2H2-type" evidence="12">
    <location>
        <begin position="258"/>
        <end position="283"/>
    </location>
</feature>
<feature type="region of interest" description="Disordered" evidence="11">
    <location>
        <begin position="145"/>
        <end position="168"/>
    </location>
</feature>
<dbReference type="Pfam" id="PF00096">
    <property type="entry name" value="zf-C2H2"/>
    <property type="match status" value="2"/>
</dbReference>
<dbReference type="PROSITE" id="PS50157">
    <property type="entry name" value="ZINC_FINGER_C2H2_2"/>
    <property type="match status" value="4"/>
</dbReference>
<feature type="region of interest" description="Disordered" evidence="11">
    <location>
        <begin position="69"/>
        <end position="127"/>
    </location>
</feature>
<dbReference type="InterPro" id="IPR036236">
    <property type="entry name" value="Znf_C2H2_sf"/>
</dbReference>
<proteinExistence type="predicted"/>
<gene>
    <name evidence="13" type="primary">AZF1</name>
    <name evidence="13" type="ORF">OHK93_003008</name>
</gene>
<evidence type="ECO:0000256" key="10">
    <source>
        <dbReference type="PROSITE-ProRule" id="PRU00042"/>
    </source>
</evidence>
<dbReference type="GO" id="GO:0000981">
    <property type="term" value="F:DNA-binding transcription factor activity, RNA polymerase II-specific"/>
    <property type="evidence" value="ECO:0007669"/>
    <property type="project" value="TreeGrafter"/>
</dbReference>
<dbReference type="Proteomes" id="UP001161017">
    <property type="component" value="Unassembled WGS sequence"/>
</dbReference>
<keyword evidence="14" id="KW-1185">Reference proteome</keyword>
<feature type="compositionally biased region" description="Acidic residues" evidence="11">
    <location>
        <begin position="115"/>
        <end position="127"/>
    </location>
</feature>
<evidence type="ECO:0000256" key="3">
    <source>
        <dbReference type="ARBA" id="ARBA00022737"/>
    </source>
</evidence>
<dbReference type="FunFam" id="3.30.160.60:FF:000646">
    <property type="entry name" value="Myeloid zinc finger 1"/>
    <property type="match status" value="1"/>
</dbReference>
<keyword evidence="2" id="KW-0479">Metal-binding</keyword>
<evidence type="ECO:0000256" key="7">
    <source>
        <dbReference type="ARBA" id="ARBA00023125"/>
    </source>
</evidence>
<dbReference type="FunFam" id="3.30.160.60:FF:002157">
    <property type="entry name" value="Transcription factor"/>
    <property type="match status" value="1"/>
</dbReference>
<keyword evidence="9" id="KW-0539">Nucleus</keyword>
<dbReference type="Gene3D" id="3.30.160.60">
    <property type="entry name" value="Classic Zinc Finger"/>
    <property type="match status" value="4"/>
</dbReference>
<keyword evidence="7 13" id="KW-0238">DNA-binding</keyword>
<evidence type="ECO:0000256" key="5">
    <source>
        <dbReference type="ARBA" id="ARBA00022833"/>
    </source>
</evidence>
<dbReference type="EMBL" id="JAPUFD010000015">
    <property type="protein sequence ID" value="MDI1491797.1"/>
    <property type="molecule type" value="Genomic_DNA"/>
</dbReference>
<feature type="compositionally biased region" description="Polar residues" evidence="11">
    <location>
        <begin position="103"/>
        <end position="114"/>
    </location>
</feature>
<protein>
    <submittedName>
        <fullName evidence="13">DNA-binding transcription factor</fullName>
    </submittedName>
</protein>
<keyword evidence="3" id="KW-0677">Repeat</keyword>
<feature type="compositionally biased region" description="Basic residues" evidence="11">
    <location>
        <begin position="321"/>
        <end position="331"/>
    </location>
</feature>
<keyword evidence="5" id="KW-0862">Zinc</keyword>
<feature type="region of interest" description="Disordered" evidence="11">
    <location>
        <begin position="321"/>
        <end position="356"/>
    </location>
</feature>
<evidence type="ECO:0000313" key="13">
    <source>
        <dbReference type="EMBL" id="MDI1491797.1"/>
    </source>
</evidence>
<feature type="domain" description="C2H2-type" evidence="12">
    <location>
        <begin position="173"/>
        <end position="202"/>
    </location>
</feature>
<comment type="subcellular location">
    <subcellularLocation>
        <location evidence="1">Nucleus</location>
    </subcellularLocation>
</comment>
<keyword evidence="4 10" id="KW-0863">Zinc-finger</keyword>
<dbReference type="AlphaFoldDB" id="A0AA43QTA0"/>
<dbReference type="SMART" id="SM00355">
    <property type="entry name" value="ZnF_C2H2"/>
    <property type="match status" value="4"/>
</dbReference>
<evidence type="ECO:0000256" key="6">
    <source>
        <dbReference type="ARBA" id="ARBA00023015"/>
    </source>
</evidence>
<evidence type="ECO:0000256" key="11">
    <source>
        <dbReference type="SAM" id="MobiDB-lite"/>
    </source>
</evidence>
<evidence type="ECO:0000256" key="8">
    <source>
        <dbReference type="ARBA" id="ARBA00023163"/>
    </source>
</evidence>
<dbReference type="GO" id="GO:0000978">
    <property type="term" value="F:RNA polymerase II cis-regulatory region sequence-specific DNA binding"/>
    <property type="evidence" value="ECO:0007669"/>
    <property type="project" value="TreeGrafter"/>
</dbReference>
<dbReference type="GO" id="GO:0005634">
    <property type="term" value="C:nucleus"/>
    <property type="evidence" value="ECO:0007669"/>
    <property type="project" value="UniProtKB-SubCell"/>
</dbReference>
<feature type="domain" description="C2H2-type" evidence="12">
    <location>
        <begin position="230"/>
        <end position="257"/>
    </location>
</feature>
<sequence>MEGQNLYSPMQLAPSLNIPQDVDWTALQQFGHVPNDARNWHGCGPGFHFDAFVPSSLVSANAIAPRQMFGLPDAGSEGSEAHHTRGQLSEQQQLAAIKAEATSPASTLDGSSQDSELEEASNGEESLNEVDSLMKAIQSRGSGCDPLGSFGDQLEGQSEDGLSPESSQREKHYQCDLGSCTKAFTQKTHLEIHKRAHSGLKPYLCSCGQRFSQIGNLKTHQRRHSGERPFACATCGRRFAQSGNERAHQVVHQGVKPFVCKLDDCQRRFTQLGNMKAHQNRFHWETIRDLTMRFATVQDEHSVSGADKEMWEYFSTHYKHSNKGIKGRGKDRRVSISSRDVMDDHQSALDGDIPMR</sequence>
<keyword evidence="6" id="KW-0805">Transcription regulation</keyword>
<evidence type="ECO:0000256" key="2">
    <source>
        <dbReference type="ARBA" id="ARBA00022723"/>
    </source>
</evidence>
<dbReference type="InterPro" id="IPR013087">
    <property type="entry name" value="Znf_C2H2_type"/>
</dbReference>
<dbReference type="PANTHER" id="PTHR23235">
    <property type="entry name" value="KRUEPPEL-LIKE TRANSCRIPTION FACTOR"/>
    <property type="match status" value="1"/>
</dbReference>
<organism evidence="13 14">
    <name type="scientific">Ramalina farinacea</name>
    <dbReference type="NCBI Taxonomy" id="258253"/>
    <lineage>
        <taxon>Eukaryota</taxon>
        <taxon>Fungi</taxon>
        <taxon>Dikarya</taxon>
        <taxon>Ascomycota</taxon>
        <taxon>Pezizomycotina</taxon>
        <taxon>Lecanoromycetes</taxon>
        <taxon>OSLEUM clade</taxon>
        <taxon>Lecanoromycetidae</taxon>
        <taxon>Lecanorales</taxon>
        <taxon>Lecanorineae</taxon>
        <taxon>Ramalinaceae</taxon>
        <taxon>Ramalina</taxon>
    </lineage>
</organism>
<evidence type="ECO:0000313" key="14">
    <source>
        <dbReference type="Proteomes" id="UP001161017"/>
    </source>
</evidence>
<name>A0AA43QTA0_9LECA</name>
<evidence type="ECO:0000256" key="9">
    <source>
        <dbReference type="ARBA" id="ARBA00023242"/>
    </source>
</evidence>
<dbReference type="PANTHER" id="PTHR23235:SF120">
    <property type="entry name" value="KRUPPEL-LIKE FACTOR 15"/>
    <property type="match status" value="1"/>
</dbReference>
<comment type="caution">
    <text evidence="13">The sequence shown here is derived from an EMBL/GenBank/DDBJ whole genome shotgun (WGS) entry which is preliminary data.</text>
</comment>
<accession>A0AA43QTA0</accession>
<dbReference type="PROSITE" id="PS00028">
    <property type="entry name" value="ZINC_FINGER_C2H2_1"/>
    <property type="match status" value="3"/>
</dbReference>
<dbReference type="SUPFAM" id="SSF57667">
    <property type="entry name" value="beta-beta-alpha zinc fingers"/>
    <property type="match status" value="2"/>
</dbReference>
<dbReference type="GO" id="GO:0008270">
    <property type="term" value="F:zinc ion binding"/>
    <property type="evidence" value="ECO:0007669"/>
    <property type="project" value="UniProtKB-KW"/>
</dbReference>
<evidence type="ECO:0000256" key="4">
    <source>
        <dbReference type="ARBA" id="ARBA00022771"/>
    </source>
</evidence>
<evidence type="ECO:0000259" key="12">
    <source>
        <dbReference type="PROSITE" id="PS50157"/>
    </source>
</evidence>
<evidence type="ECO:0000256" key="1">
    <source>
        <dbReference type="ARBA" id="ARBA00004123"/>
    </source>
</evidence>